<sequence>MAESVEAEDSSAGLVVPLGSASLTHSCTDPRRAPEEAPEGAAAGGEGGEEGTEGGGDNCDGGQAGPLGLLGLAGTCCVCIEMEQVRSCLRSEKICILPILACLLSLALCTAGLKWVFVDKIFEYEPPTHLDPDRMEQNPFIIISDPTQDLPVSFPHPSLVPMPTTTTTGQPEVIVEGKPTGGPFVPQSPRVTQYTPTSALTYRTDPPTQPGPPNTPKPVNKGTPNPYTQTTVESNDVILPKFSATSTTAVVKTSSHMTRCRDSQKNYCVNGGECFTLDITPGRSKFLCRCPNEFTGDRCQNYVMASFYKHLGIEFMEAEELYQKRVLTITGICIALLVVGIMCVVAYCKTKKQRKTLHHLLRQSLRNERNTMASMANGPPIYNPSLENVQFVNQFVSKNALPTQHLPVKETEMSFSTSQYTSSVHQSTTVTHTSSQSWSNCRSECAFSHSCSVLVMSSTENSRHATPIHRGRLDATGGARDLSVYLKNTRDTPDSSRDSPFRDRYVSAMTTPTRLSPVELLSPVTPASPPSEISAPLSSLATSVPSVAVSPSGEEEHPLLFTTTLWPRDKPPRPDHHHSQSKRNSAHYNYGHKAHSPPPSPLRIVENDKCETTQEYEAVAATVVVPTFPPQSLPKKLTNSNNGRRANSTKPNGHTTGHETESNERVSSTARSSSESDTEESYRVGEDTPFLSLQDSIAAGVEPLTDSCRTYPALRLSPQDDLQARLSSIIANQDPIAV</sequence>
<proteinExistence type="inferred from homology"/>
<dbReference type="GeneID" id="120021842"/>
<dbReference type="KEGG" id="snh:120021842"/>
<dbReference type="PRINTS" id="PR01089">
    <property type="entry name" value="NEUREGULIN"/>
</dbReference>
<evidence type="ECO:0000256" key="11">
    <source>
        <dbReference type="ARBA" id="ARBA00023157"/>
    </source>
</evidence>
<dbReference type="Proteomes" id="UP000808372">
    <property type="component" value="Chromosome 26"/>
</dbReference>
<dbReference type="GO" id="GO:0005886">
    <property type="term" value="C:plasma membrane"/>
    <property type="evidence" value="ECO:0007669"/>
    <property type="project" value="UniProtKB-SubCell"/>
</dbReference>
<evidence type="ECO:0000313" key="19">
    <source>
        <dbReference type="Proteomes" id="UP000808372"/>
    </source>
</evidence>
<feature type="region of interest" description="Disordered" evidence="16">
    <location>
        <begin position="628"/>
        <end position="688"/>
    </location>
</feature>
<accession>A0A8U0PC56</accession>
<dbReference type="GO" id="GO:0048513">
    <property type="term" value="P:animal organ development"/>
    <property type="evidence" value="ECO:0007669"/>
    <property type="project" value="TreeGrafter"/>
</dbReference>
<dbReference type="GO" id="GO:0008083">
    <property type="term" value="F:growth factor activity"/>
    <property type="evidence" value="ECO:0007669"/>
    <property type="project" value="UniProtKB-KW"/>
</dbReference>
<feature type="domain" description="EGF-like" evidence="18">
    <location>
        <begin position="256"/>
        <end position="300"/>
    </location>
</feature>
<keyword evidence="8 17" id="KW-1133">Transmembrane helix</keyword>
<dbReference type="GO" id="GO:0007399">
    <property type="term" value="P:nervous system development"/>
    <property type="evidence" value="ECO:0007669"/>
    <property type="project" value="InterPro"/>
</dbReference>
<dbReference type="AlphaFoldDB" id="A0A8U0PC56"/>
<evidence type="ECO:0000313" key="20">
    <source>
        <dbReference type="RefSeq" id="XP_038821617.1"/>
    </source>
</evidence>
<evidence type="ECO:0000256" key="16">
    <source>
        <dbReference type="SAM" id="MobiDB-lite"/>
    </source>
</evidence>
<feature type="compositionally biased region" description="Low complexity" evidence="16">
    <location>
        <begin position="665"/>
        <end position="675"/>
    </location>
</feature>
<organism evidence="19 20">
    <name type="scientific">Salvelinus namaycush</name>
    <name type="common">Lake trout</name>
    <name type="synonym">Salmo namaycush</name>
    <dbReference type="NCBI Taxonomy" id="8040"/>
    <lineage>
        <taxon>Eukaryota</taxon>
        <taxon>Metazoa</taxon>
        <taxon>Chordata</taxon>
        <taxon>Craniata</taxon>
        <taxon>Vertebrata</taxon>
        <taxon>Euteleostomi</taxon>
        <taxon>Actinopterygii</taxon>
        <taxon>Neopterygii</taxon>
        <taxon>Teleostei</taxon>
        <taxon>Protacanthopterygii</taxon>
        <taxon>Salmoniformes</taxon>
        <taxon>Salmonidae</taxon>
        <taxon>Salmoninae</taxon>
        <taxon>Salvelinus</taxon>
    </lineage>
</organism>
<reference evidence="20" key="1">
    <citation type="submission" date="2025-08" db="UniProtKB">
        <authorList>
            <consortium name="RefSeq"/>
        </authorList>
    </citation>
    <scope>IDENTIFICATION</scope>
    <source>
        <tissue evidence="20">White muscle</tissue>
    </source>
</reference>
<dbReference type="InterPro" id="IPR000742">
    <property type="entry name" value="EGF"/>
</dbReference>
<feature type="transmembrane region" description="Helical" evidence="17">
    <location>
        <begin position="326"/>
        <end position="348"/>
    </location>
</feature>
<evidence type="ECO:0000256" key="5">
    <source>
        <dbReference type="ARBA" id="ARBA00022525"/>
    </source>
</evidence>
<keyword evidence="12" id="KW-0325">Glycoprotein</keyword>
<keyword evidence="10 17" id="KW-0472">Membrane</keyword>
<evidence type="ECO:0000256" key="10">
    <source>
        <dbReference type="ARBA" id="ARBA00023136"/>
    </source>
</evidence>
<dbReference type="SUPFAM" id="SSF57196">
    <property type="entry name" value="EGF/Laminin"/>
    <property type="match status" value="1"/>
</dbReference>
<evidence type="ECO:0000256" key="7">
    <source>
        <dbReference type="ARBA" id="ARBA00022692"/>
    </source>
</evidence>
<dbReference type="FunFam" id="2.10.25.10:FF:000073">
    <property type="entry name" value="Pro-neuregulin-1, membrane-bound isoform A"/>
    <property type="match status" value="1"/>
</dbReference>
<dbReference type="InterPro" id="IPR040180">
    <property type="entry name" value="Neuregulin"/>
</dbReference>
<evidence type="ECO:0000256" key="1">
    <source>
        <dbReference type="ARBA" id="ARBA00004251"/>
    </source>
</evidence>
<evidence type="ECO:0000256" key="12">
    <source>
        <dbReference type="ARBA" id="ARBA00023180"/>
    </source>
</evidence>
<dbReference type="PROSITE" id="PS00022">
    <property type="entry name" value="EGF_1"/>
    <property type="match status" value="1"/>
</dbReference>
<gene>
    <name evidence="20" type="primary">LOC120021842</name>
</gene>
<dbReference type="Gene3D" id="2.10.25.10">
    <property type="entry name" value="Laminin"/>
    <property type="match status" value="1"/>
</dbReference>
<feature type="disulfide bond" evidence="15">
    <location>
        <begin position="290"/>
        <end position="299"/>
    </location>
</feature>
<evidence type="ECO:0000256" key="8">
    <source>
        <dbReference type="ARBA" id="ARBA00022989"/>
    </source>
</evidence>
<feature type="compositionally biased region" description="Basic and acidic residues" evidence="16">
    <location>
        <begin position="567"/>
        <end position="578"/>
    </location>
</feature>
<keyword evidence="5" id="KW-0964">Secreted</keyword>
<evidence type="ECO:0000256" key="6">
    <source>
        <dbReference type="ARBA" id="ARBA00022536"/>
    </source>
</evidence>
<evidence type="ECO:0000256" key="14">
    <source>
        <dbReference type="ARBA" id="ARBA00034341"/>
    </source>
</evidence>
<evidence type="ECO:0000256" key="2">
    <source>
        <dbReference type="ARBA" id="ARBA00004613"/>
    </source>
</evidence>
<comment type="similarity">
    <text evidence="3">Belongs to the neuregulin family.</text>
</comment>
<dbReference type="InterPro" id="IPR018250">
    <property type="entry name" value="NRG1"/>
</dbReference>
<comment type="caution">
    <text evidence="15">Lacks conserved residue(s) required for the propagation of feature annotation.</text>
</comment>
<evidence type="ECO:0000256" key="9">
    <source>
        <dbReference type="ARBA" id="ARBA00023030"/>
    </source>
</evidence>
<keyword evidence="19" id="KW-1185">Reference proteome</keyword>
<keyword evidence="9" id="KW-0339">Growth factor</keyword>
<keyword evidence="7 17" id="KW-0812">Transmembrane</keyword>
<evidence type="ECO:0000256" key="17">
    <source>
        <dbReference type="SAM" id="Phobius"/>
    </source>
</evidence>
<feature type="compositionally biased region" description="Pro residues" evidence="16">
    <location>
        <begin position="207"/>
        <end position="216"/>
    </location>
</feature>
<keyword evidence="11 15" id="KW-1015">Disulfide bond</keyword>
<comment type="subcellular location">
    <subcellularLocation>
        <location evidence="1">Cell membrane</location>
        <topology evidence="1">Single-pass type I membrane protein</topology>
    </subcellularLocation>
    <subcellularLocation>
        <location evidence="2">Secreted</location>
    </subcellularLocation>
</comment>
<feature type="region of interest" description="Disordered" evidence="16">
    <location>
        <begin position="1"/>
        <end position="59"/>
    </location>
</feature>
<keyword evidence="4" id="KW-1003">Cell membrane</keyword>
<dbReference type="GO" id="GO:0005615">
    <property type="term" value="C:extracellular space"/>
    <property type="evidence" value="ECO:0007669"/>
    <property type="project" value="TreeGrafter"/>
</dbReference>
<name>A0A8U0PC56_SALNM</name>
<keyword evidence="13" id="KW-0393">Immunoglobulin domain</keyword>
<feature type="region of interest" description="Disordered" evidence="16">
    <location>
        <begin position="199"/>
        <end position="227"/>
    </location>
</feature>
<evidence type="ECO:0000256" key="4">
    <source>
        <dbReference type="ARBA" id="ARBA00022475"/>
    </source>
</evidence>
<feature type="compositionally biased region" description="Polar residues" evidence="16">
    <location>
        <begin position="637"/>
        <end position="655"/>
    </location>
</feature>
<feature type="region of interest" description="Disordered" evidence="16">
    <location>
        <begin position="564"/>
        <end position="605"/>
    </location>
</feature>
<feature type="transmembrane region" description="Helical" evidence="17">
    <location>
        <begin position="94"/>
        <end position="117"/>
    </location>
</feature>
<keyword evidence="6 15" id="KW-0245">EGF-like domain</keyword>
<dbReference type="PANTHER" id="PTHR11100:SF7">
    <property type="entry name" value="PRO-NEUREGULIN-1, MEMBRANE-BOUND ISOFORM"/>
    <property type="match status" value="1"/>
</dbReference>
<dbReference type="Pfam" id="PF02158">
    <property type="entry name" value="Neuregulin"/>
    <property type="match status" value="1"/>
</dbReference>
<dbReference type="PROSITE" id="PS50026">
    <property type="entry name" value="EGF_3"/>
    <property type="match status" value="1"/>
</dbReference>
<dbReference type="SMART" id="SM00181">
    <property type="entry name" value="EGF"/>
    <property type="match status" value="1"/>
</dbReference>
<dbReference type="GO" id="GO:0035556">
    <property type="term" value="P:intracellular signal transduction"/>
    <property type="evidence" value="ECO:0007669"/>
    <property type="project" value="TreeGrafter"/>
</dbReference>
<evidence type="ECO:0000256" key="3">
    <source>
        <dbReference type="ARBA" id="ARBA00008216"/>
    </source>
</evidence>
<dbReference type="GO" id="GO:0045499">
    <property type="term" value="F:chemorepellent activity"/>
    <property type="evidence" value="ECO:0007669"/>
    <property type="project" value="TreeGrafter"/>
</dbReference>
<dbReference type="GO" id="GO:0030154">
    <property type="term" value="P:cell differentiation"/>
    <property type="evidence" value="ECO:0007669"/>
    <property type="project" value="TreeGrafter"/>
</dbReference>
<feature type="compositionally biased region" description="Low complexity" evidence="16">
    <location>
        <begin position="217"/>
        <end position="226"/>
    </location>
</feature>
<protein>
    <recommendedName>
        <fullName evidence="14">Pro-neuregulin-1, membrane-bound isoform</fullName>
    </recommendedName>
</protein>
<evidence type="ECO:0000256" key="15">
    <source>
        <dbReference type="PROSITE-ProRule" id="PRU00076"/>
    </source>
</evidence>
<evidence type="ECO:0000256" key="13">
    <source>
        <dbReference type="ARBA" id="ARBA00023319"/>
    </source>
</evidence>
<feature type="compositionally biased region" description="Basic residues" evidence="16">
    <location>
        <begin position="579"/>
        <end position="595"/>
    </location>
</feature>
<dbReference type="PANTHER" id="PTHR11100">
    <property type="entry name" value="HEREGULIN-NEUREGULIN FAMILY MEMBER"/>
    <property type="match status" value="1"/>
</dbReference>
<evidence type="ECO:0000259" key="18">
    <source>
        <dbReference type="PROSITE" id="PS50026"/>
    </source>
</evidence>
<dbReference type="InterPro" id="IPR002154">
    <property type="entry name" value="Neuregulin_C"/>
</dbReference>
<dbReference type="GO" id="GO:0030296">
    <property type="term" value="F:protein tyrosine kinase activator activity"/>
    <property type="evidence" value="ECO:0007669"/>
    <property type="project" value="TreeGrafter"/>
</dbReference>
<dbReference type="RefSeq" id="XP_038821617.1">
    <property type="nucleotide sequence ID" value="XM_038965689.1"/>
</dbReference>